<feature type="domain" description="Flagellar hook-length control protein-like C-terminal" evidence="2">
    <location>
        <begin position="534"/>
        <end position="605"/>
    </location>
</feature>
<organism evidence="3 4">
    <name type="scientific">Alkalimonas delamerensis</name>
    <dbReference type="NCBI Taxonomy" id="265981"/>
    <lineage>
        <taxon>Bacteria</taxon>
        <taxon>Pseudomonadati</taxon>
        <taxon>Pseudomonadota</taxon>
        <taxon>Gammaproteobacteria</taxon>
        <taxon>Alkalimonas</taxon>
    </lineage>
</organism>
<protein>
    <submittedName>
        <fullName evidence="3">Flagellar hook-length control protein FliK</fullName>
    </submittedName>
</protein>
<keyword evidence="3" id="KW-0282">Flagellum</keyword>
<keyword evidence="3" id="KW-0969">Cilium</keyword>
<dbReference type="Proteomes" id="UP001236258">
    <property type="component" value="Unassembled WGS sequence"/>
</dbReference>
<dbReference type="EMBL" id="JAUZVY010000001">
    <property type="protein sequence ID" value="MDP4528255.1"/>
    <property type="molecule type" value="Genomic_DNA"/>
</dbReference>
<accession>A0ABT9GMR4</accession>
<evidence type="ECO:0000259" key="2">
    <source>
        <dbReference type="Pfam" id="PF02120"/>
    </source>
</evidence>
<dbReference type="Gene3D" id="3.30.750.140">
    <property type="match status" value="1"/>
</dbReference>
<name>A0ABT9GMR4_9GAMM</name>
<dbReference type="Pfam" id="PF02120">
    <property type="entry name" value="Flg_hook"/>
    <property type="match status" value="1"/>
</dbReference>
<evidence type="ECO:0000313" key="3">
    <source>
        <dbReference type="EMBL" id="MDP4528255.1"/>
    </source>
</evidence>
<reference evidence="3 4" key="1">
    <citation type="submission" date="2023-08" db="EMBL/GenBank/DDBJ databases">
        <authorList>
            <person name="Joshi A."/>
            <person name="Thite S."/>
        </authorList>
    </citation>
    <scope>NUCLEOTIDE SEQUENCE [LARGE SCALE GENOMIC DNA]</scope>
    <source>
        <strain evidence="3 4">1E1</strain>
    </source>
</reference>
<gene>
    <name evidence="3" type="ORF">Q3O59_04325</name>
</gene>
<dbReference type="RefSeq" id="WP_305944393.1">
    <property type="nucleotide sequence ID" value="NZ_JAUZVY010000001.1"/>
</dbReference>
<evidence type="ECO:0000313" key="4">
    <source>
        <dbReference type="Proteomes" id="UP001236258"/>
    </source>
</evidence>
<feature type="region of interest" description="Disordered" evidence="1">
    <location>
        <begin position="198"/>
        <end position="233"/>
    </location>
</feature>
<comment type="caution">
    <text evidence="3">The sequence shown here is derived from an EMBL/GenBank/DDBJ whole genome shotgun (WGS) entry which is preliminary data.</text>
</comment>
<proteinExistence type="predicted"/>
<sequence>MNPIKLEHLMQVTAAGRGTTAAIPLQPDKAYPGILLTDPVQGARLLQLNTAQGILQLRLPQSVTAPNGSAMQASFQQLPDGRVQVQLQARGEAVQSFPLNQQQALTLALNWRGDSRPVTDLSSASTATHLPVELQSSRQQSQIRLPQGMVLPLPNALHRTIQSLMVQFPQARIEASISLGTGQEPSLFLEVKTTSQARTTPLVPSMPGNLSMPKAADRSSPQPPGQTHSEPPPQRLQYQQLTLPAQLQQQLLAQVASAIQGQSIPARLQQQYLQLGNLMLPLPQVRLAAGHYQIQLQQEQQNWQLQFLSQQQSSAKLQLAKDAFNRPIQWQAAQTGTAAEPAAQQQSGNKTQPVLEQGWRLLQPLLAESPARLASLPELPAPLQQALQHIRQQLPSGQRVMSGAEIQQQLQAVLQFHPLQAPANSSSAAGTFALAIQLLLGRLSRGASPMANQPAAQRLMPLLQQLDSQSAGQLLRQLASHSGAMQQSQLASTELQQQQSGQFLLQLPLQWDQQSTQLQLKIEQRDGSDNQSGQTNKVWQLTMHFDLTELGKVLATAKLDGNRLNLQIYTEQAQTQTLAEQFIPRLSERLEAQGIEVEQVQCQSGAVPASLFNRHSSLITVKA</sequence>
<keyword evidence="3" id="KW-0966">Cell projection</keyword>
<keyword evidence="4" id="KW-1185">Reference proteome</keyword>
<evidence type="ECO:0000256" key="1">
    <source>
        <dbReference type="SAM" id="MobiDB-lite"/>
    </source>
</evidence>
<dbReference type="InterPro" id="IPR038610">
    <property type="entry name" value="FliK-like_C_sf"/>
</dbReference>
<dbReference type="InterPro" id="IPR021136">
    <property type="entry name" value="Flagellar_hook_control-like_C"/>
</dbReference>